<dbReference type="EMBL" id="JAZHGC010000039">
    <property type="protein sequence ID" value="MEM5290667.1"/>
    <property type="molecule type" value="Genomic_DNA"/>
</dbReference>
<dbReference type="Proteomes" id="UP001494588">
    <property type="component" value="Unassembled WGS sequence"/>
</dbReference>
<reference evidence="1 2" key="1">
    <citation type="submission" date="2024-01" db="EMBL/GenBank/DDBJ databases">
        <title>The diversity of rhizobia nodulating Mimosa spp. in eleven states of Brazil covering several biomes is determined by host plant, location, and edaphic factors.</title>
        <authorList>
            <person name="Rouws L."/>
            <person name="Barauna A."/>
            <person name="Beukes C."/>
            <person name="De Faria S.M."/>
            <person name="Gross E."/>
            <person name="Dos Reis Junior F.B."/>
            <person name="Simon M."/>
            <person name="Maluk M."/>
            <person name="Odee D.W."/>
            <person name="Kenicer G."/>
            <person name="Young J.P.W."/>
            <person name="Reis V.M."/>
            <person name="Zilli J."/>
            <person name="James E.K."/>
        </authorList>
    </citation>
    <scope>NUCLEOTIDE SEQUENCE [LARGE SCALE GENOMIC DNA]</scope>
    <source>
        <strain evidence="1 2">JPY77</strain>
    </source>
</reference>
<organism evidence="1 2">
    <name type="scientific">Paraburkholderia sabiae</name>
    <dbReference type="NCBI Taxonomy" id="273251"/>
    <lineage>
        <taxon>Bacteria</taxon>
        <taxon>Pseudomonadati</taxon>
        <taxon>Pseudomonadota</taxon>
        <taxon>Betaproteobacteria</taxon>
        <taxon>Burkholderiales</taxon>
        <taxon>Burkholderiaceae</taxon>
        <taxon>Paraburkholderia</taxon>
    </lineage>
</organism>
<protein>
    <submittedName>
        <fullName evidence="1">Uncharacterized protein</fullName>
    </submittedName>
</protein>
<accession>A0ABU9QMG0</accession>
<evidence type="ECO:0000313" key="1">
    <source>
        <dbReference type="EMBL" id="MEM5290667.1"/>
    </source>
</evidence>
<name>A0ABU9QMG0_9BURK</name>
<evidence type="ECO:0000313" key="2">
    <source>
        <dbReference type="Proteomes" id="UP001494588"/>
    </source>
</evidence>
<proteinExistence type="predicted"/>
<dbReference type="RefSeq" id="WP_201647928.1">
    <property type="nucleotide sequence ID" value="NZ_CAJHCS010000001.1"/>
</dbReference>
<sequence>MDLHRRPGLPVVVFVMDGLERYQEVHDGESPDKLALHPEHYKALMDELPGSVPHGVECDYTCTINGVLLIQDAACQIPYFVSKGRMRWEL</sequence>
<keyword evidence="2" id="KW-1185">Reference proteome</keyword>
<gene>
    <name evidence="1" type="ORF">V4C55_33610</name>
</gene>
<comment type="caution">
    <text evidence="1">The sequence shown here is derived from an EMBL/GenBank/DDBJ whole genome shotgun (WGS) entry which is preliminary data.</text>
</comment>